<keyword evidence="8" id="KW-0378">Hydrolase</keyword>
<dbReference type="GO" id="GO:0005524">
    <property type="term" value="F:ATP binding"/>
    <property type="evidence" value="ECO:0007669"/>
    <property type="project" value="UniProtKB-KW"/>
</dbReference>
<dbReference type="InterPro" id="IPR050611">
    <property type="entry name" value="ABCF"/>
</dbReference>
<dbReference type="SMART" id="SM00382">
    <property type="entry name" value="AAA"/>
    <property type="match status" value="2"/>
</dbReference>
<feature type="domain" description="Chromo" evidence="15">
    <location>
        <begin position="808"/>
        <end position="870"/>
    </location>
</feature>
<evidence type="ECO:0000256" key="7">
    <source>
        <dbReference type="ARBA" id="ARBA00022768"/>
    </source>
</evidence>
<dbReference type="SUPFAM" id="SSF48371">
    <property type="entry name" value="ARM repeat"/>
    <property type="match status" value="1"/>
</dbReference>
<dbReference type="InterPro" id="IPR003439">
    <property type="entry name" value="ABC_transporter-like_ATP-bd"/>
</dbReference>
<dbReference type="Gene3D" id="1.20.1390.20">
    <property type="match status" value="1"/>
</dbReference>
<dbReference type="UniPathway" id="UPA00345"/>
<dbReference type="Pfam" id="PF00005">
    <property type="entry name" value="ABC_tran"/>
    <property type="match status" value="2"/>
</dbReference>
<feature type="domain" description="ABC transporter" evidence="16">
    <location>
        <begin position="679"/>
        <end position="989"/>
    </location>
</feature>
<dbReference type="GO" id="GO:0016887">
    <property type="term" value="F:ATP hydrolysis activity"/>
    <property type="evidence" value="ECO:0007669"/>
    <property type="project" value="InterPro"/>
</dbReference>
<dbReference type="Gene3D" id="3.40.50.300">
    <property type="entry name" value="P-loop containing nucleotide triphosphate hydrolases"/>
    <property type="match status" value="2"/>
</dbReference>
<dbReference type="GO" id="GO:0005737">
    <property type="term" value="C:cytoplasm"/>
    <property type="evidence" value="ECO:0007669"/>
    <property type="project" value="UniProtKB-SubCell"/>
</dbReference>
<dbReference type="SUPFAM" id="SSF52540">
    <property type="entry name" value="P-loop containing nucleoside triphosphate hydrolases"/>
    <property type="match status" value="2"/>
</dbReference>
<dbReference type="PROSITE" id="PS50893">
    <property type="entry name" value="ABC_TRANSPORTER_2"/>
    <property type="match status" value="2"/>
</dbReference>
<keyword evidence="9" id="KW-0067">ATP-binding</keyword>
<evidence type="ECO:0000256" key="9">
    <source>
        <dbReference type="ARBA" id="ARBA00022840"/>
    </source>
</evidence>
<keyword evidence="4" id="KW-0963">Cytoplasm</keyword>
<dbReference type="InterPro" id="IPR017871">
    <property type="entry name" value="ABC_transporter-like_CS"/>
</dbReference>
<evidence type="ECO:0000256" key="2">
    <source>
        <dbReference type="ARBA" id="ARBA00004815"/>
    </source>
</evidence>
<dbReference type="InterPro" id="IPR011989">
    <property type="entry name" value="ARM-like"/>
</dbReference>
<evidence type="ECO:0000256" key="14">
    <source>
        <dbReference type="ARBA" id="ARBA00050045"/>
    </source>
</evidence>
<dbReference type="Pfam" id="PF24987">
    <property type="entry name" value="HEAT_EF3_N"/>
    <property type="match status" value="1"/>
</dbReference>
<keyword evidence="11" id="KW-0648">Protein biosynthesis</keyword>
<organism evidence="17 18">
    <name type="scientific">Chlamydomonas eustigma</name>
    <dbReference type="NCBI Taxonomy" id="1157962"/>
    <lineage>
        <taxon>Eukaryota</taxon>
        <taxon>Viridiplantae</taxon>
        <taxon>Chlorophyta</taxon>
        <taxon>core chlorophytes</taxon>
        <taxon>Chlorophyceae</taxon>
        <taxon>CS clade</taxon>
        <taxon>Chlamydomonadales</taxon>
        <taxon>Chlamydomonadaceae</taxon>
        <taxon>Chlamydomonas</taxon>
    </lineage>
</organism>
<evidence type="ECO:0000256" key="8">
    <source>
        <dbReference type="ARBA" id="ARBA00022801"/>
    </source>
</evidence>
<dbReference type="SMART" id="SM01349">
    <property type="entry name" value="TOG"/>
    <property type="match status" value="1"/>
</dbReference>
<dbReference type="InterPro" id="IPR003593">
    <property type="entry name" value="AAA+_ATPase"/>
</dbReference>
<evidence type="ECO:0000313" key="17">
    <source>
        <dbReference type="EMBL" id="GAX78040.1"/>
    </source>
</evidence>
<evidence type="ECO:0000313" key="18">
    <source>
        <dbReference type="Proteomes" id="UP000232323"/>
    </source>
</evidence>
<comment type="caution">
    <text evidence="17">The sequence shown here is derived from an EMBL/GenBank/DDBJ whole genome shotgun (WGS) entry which is preliminary data.</text>
</comment>
<dbReference type="Proteomes" id="UP000232323">
    <property type="component" value="Unassembled WGS sequence"/>
</dbReference>
<sequence length="992" mass="108990">MPGQENGNSAAGPDGSVQQVSELLDRLVLGSKDDPAELGYTVAVTGIAALEQANVTARLQTAMNDLSNPTAREGALLAIKGLIANVGKAAEPYVVPLIQVILERVSDKVSPVRDAAQAASTAVGSALCQHAVPLIMPVLYEAMTARNWQTKEAALKLLKQFVETAPSQVAASLPEIVPTAGECLIDPREQVKKAAWTAMSAAFKLNGNKDIAPCVPAMLSCIAHPNEVGDTITKLSATTFVQSVEAPALAIMVPLLIRGMRHGETPIKRKTCVIIANMAKLVNNPADATVFLPRLLPGLKQLSEEVADPECREVAGHSHMTLLRIETEAEEVVHGQKNVESVTKESLLVKLREVISITVALDTSATATLEYISTLAVNLIKAKNYKLEDWKECVAAYLEPLMPPTEADKVAREFRRRCEEDSRSKDEIDNYDDGPGEELANCEFSLAYGGKILLNNARLVLKRGRRYGLCGANGAGKSTLMKAIAAGKVDGFPPADKLLTVYVEHDIQASLEELTAVSFILHDPKLKNLPKEQVVSALSEVGFTDAMQDRLITELSGGWKMKLALARAMLLNADILLLDEPTNHLDHANVSWLETYLTTKANVTCMIVSHDSGFLDTCCTDIYHYENRRLKLYRGNLSEFVKVKPEAQSYYQLAAAALRFKFPEPAPLDGVTSREKSILKMVKAGFTYPGGAKKALTDISLHVRLSSRVAVVGANGAGKSTLIKLLTAEMKPQDGKVDRHPNLRLAYVAQHAFHHLEESLDISPVRYILRRYLGGEDKEEASKVHRNMTPEEWEKVRKQVWIIDKQNRILDKIVGRRKKRRSYEYEIAWVGLSSIAFNRWIPKEELVEKGFEKLVNEYDGKLASEQKVGETTRPLTQVSIEEFLRDFGLDPEFATHSNIRGLSGGQKVKLVLAAAMWSNPHLLIMDEPTNYLDRESLGALALAIREWNGGVVVISHHAEFTSAVCTETWTVADGRLTITKADTLKEVPADDE</sequence>
<keyword evidence="6" id="KW-0547">Nucleotide-binding</keyword>
<evidence type="ECO:0000259" key="15">
    <source>
        <dbReference type="PROSITE" id="PS50013"/>
    </source>
</evidence>
<evidence type="ECO:0000256" key="13">
    <source>
        <dbReference type="ARBA" id="ARBA00050030"/>
    </source>
</evidence>
<dbReference type="InterPro" id="IPR015688">
    <property type="entry name" value="eEF3_ABC2_chromodomain-like"/>
</dbReference>
<dbReference type="GO" id="GO:0003723">
    <property type="term" value="F:RNA binding"/>
    <property type="evidence" value="ECO:0007669"/>
    <property type="project" value="UniProtKB-KW"/>
</dbReference>
<comment type="subcellular location">
    <subcellularLocation>
        <location evidence="1">Cytoplasm</location>
    </subcellularLocation>
</comment>
<dbReference type="SMART" id="SM00298">
    <property type="entry name" value="CHROMO"/>
    <property type="match status" value="1"/>
</dbReference>
<dbReference type="Gene3D" id="1.25.10.10">
    <property type="entry name" value="Leucine-rich Repeat Variant"/>
    <property type="match status" value="1"/>
</dbReference>
<dbReference type="PANTHER" id="PTHR19211">
    <property type="entry name" value="ATP-BINDING TRANSPORT PROTEIN-RELATED"/>
    <property type="match status" value="1"/>
</dbReference>
<dbReference type="OrthoDB" id="2110130at2759"/>
<dbReference type="AlphaFoldDB" id="A0A250X5K5"/>
<dbReference type="Gene3D" id="2.40.50.990">
    <property type="match status" value="1"/>
</dbReference>
<proteinExistence type="inferred from homology"/>
<dbReference type="Pfam" id="PF17947">
    <property type="entry name" value="4HB"/>
    <property type="match status" value="1"/>
</dbReference>
<dbReference type="InterPro" id="IPR040533">
    <property type="entry name" value="EF3_4HB"/>
</dbReference>
<evidence type="ECO:0000259" key="16">
    <source>
        <dbReference type="PROSITE" id="PS50893"/>
    </source>
</evidence>
<gene>
    <name evidence="17" type="ORF">CEUSTIGMA_g5482.t1</name>
</gene>
<dbReference type="InterPro" id="IPR000953">
    <property type="entry name" value="Chromo/chromo_shadow_dom"/>
</dbReference>
<dbReference type="Pfam" id="PF24984">
    <property type="entry name" value="HEAT_EF3_GNC1"/>
    <property type="match status" value="1"/>
</dbReference>
<reference evidence="17 18" key="1">
    <citation type="submission" date="2017-08" db="EMBL/GenBank/DDBJ databases">
        <title>Acidophilic green algal genome provides insights into adaptation to an acidic environment.</title>
        <authorList>
            <person name="Hirooka S."/>
            <person name="Hirose Y."/>
            <person name="Kanesaki Y."/>
            <person name="Higuchi S."/>
            <person name="Fujiwara T."/>
            <person name="Onuma R."/>
            <person name="Era A."/>
            <person name="Ohbayashi R."/>
            <person name="Uzuka A."/>
            <person name="Nozaki H."/>
            <person name="Yoshikawa H."/>
            <person name="Miyagishima S.Y."/>
        </authorList>
    </citation>
    <scope>NUCLEOTIDE SEQUENCE [LARGE SCALE GENOMIC DNA]</scope>
    <source>
        <strain evidence="17 18">NIES-2499</strain>
    </source>
</reference>
<dbReference type="PROSITE" id="PS00211">
    <property type="entry name" value="ABC_TRANSPORTER_1"/>
    <property type="match status" value="2"/>
</dbReference>
<dbReference type="PANTHER" id="PTHR19211:SF5">
    <property type="entry name" value="ELONGATION FACTOR 3A-RELATED"/>
    <property type="match status" value="1"/>
</dbReference>
<dbReference type="GO" id="GO:0003746">
    <property type="term" value="F:translation elongation factor activity"/>
    <property type="evidence" value="ECO:0007669"/>
    <property type="project" value="UniProtKB-KW"/>
</dbReference>
<dbReference type="CDD" id="cd18626">
    <property type="entry name" value="CD_eEF3"/>
    <property type="match status" value="1"/>
</dbReference>
<keyword evidence="10" id="KW-0694">RNA-binding</keyword>
<dbReference type="FunFam" id="3.40.50.300:FF:000193">
    <property type="entry name" value="Probable Elongation factor 3"/>
    <property type="match status" value="1"/>
</dbReference>
<evidence type="ECO:0000256" key="3">
    <source>
        <dbReference type="ARBA" id="ARBA00011054"/>
    </source>
</evidence>
<dbReference type="InterPro" id="IPR034085">
    <property type="entry name" value="TOG"/>
</dbReference>
<dbReference type="STRING" id="1157962.A0A250X5K5"/>
<evidence type="ECO:0000256" key="10">
    <source>
        <dbReference type="ARBA" id="ARBA00022884"/>
    </source>
</evidence>
<comment type="pathway">
    <text evidence="2">Protein biosynthesis; polypeptide chain elongation.</text>
</comment>
<comment type="similarity">
    <text evidence="3">Belongs to the ABC transporter superfamily. ABCF family. EF3 subfamily.</text>
</comment>
<name>A0A250X5K5_9CHLO</name>
<keyword evidence="5" id="KW-0677">Repeat</keyword>
<comment type="catalytic activity">
    <reaction evidence="12">
        <text>ATP + H2O = ADP + phosphate + H(+)</text>
        <dbReference type="Rhea" id="RHEA:13065"/>
        <dbReference type="ChEBI" id="CHEBI:15377"/>
        <dbReference type="ChEBI" id="CHEBI:15378"/>
        <dbReference type="ChEBI" id="CHEBI:30616"/>
        <dbReference type="ChEBI" id="CHEBI:43474"/>
        <dbReference type="ChEBI" id="CHEBI:456216"/>
    </reaction>
</comment>
<dbReference type="InterPro" id="IPR016024">
    <property type="entry name" value="ARM-type_fold"/>
</dbReference>
<evidence type="ECO:0000256" key="1">
    <source>
        <dbReference type="ARBA" id="ARBA00004496"/>
    </source>
</evidence>
<dbReference type="PROSITE" id="PS50013">
    <property type="entry name" value="CHROMO_2"/>
    <property type="match status" value="1"/>
</dbReference>
<evidence type="ECO:0000256" key="4">
    <source>
        <dbReference type="ARBA" id="ARBA00022490"/>
    </source>
</evidence>
<dbReference type="CDD" id="cd03221">
    <property type="entry name" value="ABCF_EF-3"/>
    <property type="match status" value="1"/>
</dbReference>
<keyword evidence="7" id="KW-0251">Elongation factor</keyword>
<dbReference type="InterPro" id="IPR047036">
    <property type="entry name" value="EF3_4HB_sf"/>
</dbReference>
<accession>A0A250X5K5</accession>
<evidence type="ECO:0000256" key="11">
    <source>
        <dbReference type="ARBA" id="ARBA00022917"/>
    </source>
</evidence>
<evidence type="ECO:0000256" key="5">
    <source>
        <dbReference type="ARBA" id="ARBA00022737"/>
    </source>
</evidence>
<dbReference type="EMBL" id="BEGY01000029">
    <property type="protein sequence ID" value="GAX78040.1"/>
    <property type="molecule type" value="Genomic_DNA"/>
</dbReference>
<protein>
    <recommendedName>
        <fullName evidence="13">Elongation factor 3</fullName>
    </recommendedName>
    <alternativeName>
        <fullName evidence="14">Eukaryotic elongation factor 3</fullName>
    </alternativeName>
</protein>
<evidence type="ECO:0000256" key="6">
    <source>
        <dbReference type="ARBA" id="ARBA00022741"/>
    </source>
</evidence>
<dbReference type="InterPro" id="IPR047038">
    <property type="entry name" value="eEF3_chromodomain-like_sf"/>
</dbReference>
<keyword evidence="18" id="KW-1185">Reference proteome</keyword>
<feature type="domain" description="ABC transporter" evidence="16">
    <location>
        <begin position="437"/>
        <end position="659"/>
    </location>
</feature>
<dbReference type="InterPro" id="IPR027417">
    <property type="entry name" value="P-loop_NTPase"/>
</dbReference>
<evidence type="ECO:0000256" key="12">
    <source>
        <dbReference type="ARBA" id="ARBA00049360"/>
    </source>
</evidence>